<dbReference type="InterPro" id="IPR002543">
    <property type="entry name" value="FtsK_dom"/>
</dbReference>
<dbReference type="Gene3D" id="2.60.200.20">
    <property type="match status" value="1"/>
</dbReference>
<dbReference type="Pfam" id="PF01580">
    <property type="entry name" value="FtsK_SpoIIIE"/>
    <property type="match status" value="2"/>
</dbReference>
<dbReference type="SMART" id="SM00382">
    <property type="entry name" value="AAA"/>
    <property type="match status" value="2"/>
</dbReference>
<evidence type="ECO:0000256" key="4">
    <source>
        <dbReference type="PROSITE-ProRule" id="PRU00289"/>
    </source>
</evidence>
<dbReference type="EMBL" id="FOHB01000004">
    <property type="protein sequence ID" value="SES28371.1"/>
    <property type="molecule type" value="Genomic_DNA"/>
</dbReference>
<dbReference type="SMART" id="SM00240">
    <property type="entry name" value="FHA"/>
    <property type="match status" value="1"/>
</dbReference>
<name>A0A1H9W3P9_9MICO</name>
<protein>
    <submittedName>
        <fullName evidence="8">DNA segregation ATPase FtsK/SpoIIIE, S-DNA-T family</fullName>
    </submittedName>
</protein>
<accession>A0A1H9W3P9</accession>
<dbReference type="PROSITE" id="PS50006">
    <property type="entry name" value="FHA_DOMAIN"/>
    <property type="match status" value="1"/>
</dbReference>
<proteinExistence type="predicted"/>
<organism evidence="8 9">
    <name type="scientific">Pedococcus cremeus</name>
    <dbReference type="NCBI Taxonomy" id="587636"/>
    <lineage>
        <taxon>Bacteria</taxon>
        <taxon>Bacillati</taxon>
        <taxon>Actinomycetota</taxon>
        <taxon>Actinomycetes</taxon>
        <taxon>Micrococcales</taxon>
        <taxon>Intrasporangiaceae</taxon>
        <taxon>Pedococcus</taxon>
    </lineage>
</organism>
<feature type="domain" description="FtsK" evidence="7">
    <location>
        <begin position="1008"/>
        <end position="1198"/>
    </location>
</feature>
<evidence type="ECO:0000313" key="9">
    <source>
        <dbReference type="Proteomes" id="UP000199019"/>
    </source>
</evidence>
<sequence length="1504" mass="159943">MKLKFTLRSAGEVDTDLVATVDATTTVGQLAEYLVAADPSRGRAPLPTVQGQLTLSLVDEDFRAVDPRATIAESGLRSGVHVAVTQRGDAYADRGRAVAHAAVVSGPDAGRQVPLSPGTAYVGRGRGSELQLTDPQVSRRHAKLLVTDVAEVVDLGSSNGILLEGQAVDRAVLRSGDRFRLGDTEIEISLTGTVTGLSSARGTSVPFSRSPRIAPLYVGREFGLPELPTRPGKERPPWIAATAPLVMGVVLAMALHNPTFLLFILLTPAMLFAHYFESKRHARKDYEEQLAEFREDAGLIIDELKAEQEREVIGRQAEHPTAAEGLGAAKDASALLWSRRVGDPGFCEFRLGTGSLPSRNSLKVPELGRAKADAWLEVSHLAEGTGTVHDVPVVAEPLRSGAIGISGPRQRALDAARALVTQAVTLHSPADLVVAALASPSTARDWDWLKWLPHTDSPHSPLESRHLARNGPGCVAVVTELEELLRPSDDLPAPVTAPSGPSQGDFEPPRVPADRPVVLLVVEDDAPVERSRVVQLAERGWASGVVVVWVAPATAALPAACRTFLEQGPDASDAVVGYVGEAVLRLPVAADSADATAVSRLARRLTPLLDSGVPVEDDSDLPGRVSFVTLVGSEIAEQPHAVVERWGESRSILTGPYAAPPVARPKPGNLRALVGQSAQGAFSIDLRSDGPHALVGGTTGAGKSELLQAWILGMAVAHSPQRLTFLLVDYKGGSAFRDCVNLPHTVGLVTDLSPHLVRRALSSLSAELRHREHILAQHKAKDLAELERRGEVDAPPSLVIVVDEFAALVQEVPEFVDGVVNVAQRGRSLGLHLILATQRPAGVIKDNLRANTNLRMALRMADEADSEDVLGTPVAAYFDPALPGRAVSKSGPGRLTPFQTAYAGGWTTGEAPAPELDVATLEFGAGTPWEVPVAEDAHQQVQPDLGPTDIQRVVTQVEGARTIAEIPLPRKPWLPELKPVYELAELPTRRRDDDLVIGISDDPDSQSQPPISFRPDIEGNLAVYGASGSGKSAVLRTIAVAAGFTVRGGPCQVYALDFGNRGLAMLESLPHVGAVVYGGDHERMVRLLTMLRETIDERAVRYSQVSAATITDYRRLAERPDEPRIIVLVDALPAFQAAYDNHGGQRWLDLFTSLAGEGRPVGVHFVVTADQRQAIWGGLSSAIQSRVVLRMATTDDYLSLDVPEDVLSLASPPGRAIVHDREVQLAVLGGSADSTVQARAITGFAEGMRKAGVPQAPPIESLPELVPLANLPARDEAGNPAFGLLSTSLKPVGYALRGSQIVIGPSGSGRTWAVLTMAQAALRAVPGLSTYLFSPRRSALTRADGLWSEAAVGADAARDLARRLLQGVTEAGSGGATMLLVVERVQDFENTTAEDEIAELVKEFVNAEQAVIGEADASFFNSNYGLAGAFKASRSGVALQPTGDESTAFSSDYRGVSRDQLLEGRGYVVRRGEPELMQVAMPLSHEEVGLRPAESRAVQPTAPA</sequence>
<feature type="domain" description="FHA" evidence="6">
    <location>
        <begin position="120"/>
        <end position="168"/>
    </location>
</feature>
<dbReference type="SUPFAM" id="SSF52540">
    <property type="entry name" value="P-loop containing nucleoside triphosphate hydrolases"/>
    <property type="match status" value="3"/>
</dbReference>
<dbReference type="GO" id="GO:0003677">
    <property type="term" value="F:DNA binding"/>
    <property type="evidence" value="ECO:0007669"/>
    <property type="project" value="InterPro"/>
</dbReference>
<dbReference type="InterPro" id="IPR003593">
    <property type="entry name" value="AAA+_ATPase"/>
</dbReference>
<dbReference type="InterPro" id="IPR000253">
    <property type="entry name" value="FHA_dom"/>
</dbReference>
<dbReference type="PANTHER" id="PTHR22683:SF1">
    <property type="entry name" value="TYPE VII SECRETION SYSTEM PROTEIN ESSC"/>
    <property type="match status" value="1"/>
</dbReference>
<dbReference type="GO" id="GO:0005524">
    <property type="term" value="F:ATP binding"/>
    <property type="evidence" value="ECO:0007669"/>
    <property type="project" value="UniProtKB-UniRule"/>
</dbReference>
<evidence type="ECO:0000313" key="8">
    <source>
        <dbReference type="EMBL" id="SES28371.1"/>
    </source>
</evidence>
<dbReference type="CDD" id="cd00060">
    <property type="entry name" value="FHA"/>
    <property type="match status" value="1"/>
</dbReference>
<evidence type="ECO:0000259" key="6">
    <source>
        <dbReference type="PROSITE" id="PS50006"/>
    </source>
</evidence>
<feature type="binding site" evidence="4">
    <location>
        <begin position="1025"/>
        <end position="1032"/>
    </location>
    <ligand>
        <name>ATP</name>
        <dbReference type="ChEBI" id="CHEBI:30616"/>
    </ligand>
</feature>
<dbReference type="PANTHER" id="PTHR22683">
    <property type="entry name" value="SPORULATION PROTEIN RELATED"/>
    <property type="match status" value="1"/>
</dbReference>
<evidence type="ECO:0000256" key="3">
    <source>
        <dbReference type="ARBA" id="ARBA00022840"/>
    </source>
</evidence>
<evidence type="ECO:0000256" key="1">
    <source>
        <dbReference type="ARBA" id="ARBA00022553"/>
    </source>
</evidence>
<dbReference type="Pfam" id="PF16697">
    <property type="entry name" value="Yop-YscD_cpl"/>
    <property type="match status" value="1"/>
</dbReference>
<gene>
    <name evidence="8" type="ORF">SAMN05216199_2756</name>
</gene>
<keyword evidence="2 4" id="KW-0547">Nucleotide-binding</keyword>
<dbReference type="Gene3D" id="3.40.50.300">
    <property type="entry name" value="P-loop containing nucleotide triphosphate hydrolases"/>
    <property type="match status" value="3"/>
</dbReference>
<keyword evidence="3 4" id="KW-0067">ATP-binding</keyword>
<feature type="region of interest" description="Disordered" evidence="5">
    <location>
        <begin position="488"/>
        <end position="509"/>
    </location>
</feature>
<dbReference type="PROSITE" id="PS50901">
    <property type="entry name" value="FTSK"/>
    <property type="match status" value="2"/>
</dbReference>
<dbReference type="CDD" id="cd01127">
    <property type="entry name" value="TrwB_TraG_TraD_VirD4"/>
    <property type="match status" value="1"/>
</dbReference>
<evidence type="ECO:0000259" key="7">
    <source>
        <dbReference type="PROSITE" id="PS50901"/>
    </source>
</evidence>
<keyword evidence="9" id="KW-1185">Reference proteome</keyword>
<dbReference type="InterPro" id="IPR008984">
    <property type="entry name" value="SMAD_FHA_dom_sf"/>
</dbReference>
<feature type="binding site" evidence="4">
    <location>
        <begin position="697"/>
        <end position="704"/>
    </location>
    <ligand>
        <name>ATP</name>
        <dbReference type="ChEBI" id="CHEBI:30616"/>
    </ligand>
</feature>
<dbReference type="InterPro" id="IPR050206">
    <property type="entry name" value="FtsK/SpoIIIE/SftA"/>
</dbReference>
<dbReference type="InterPro" id="IPR027417">
    <property type="entry name" value="P-loop_NTPase"/>
</dbReference>
<dbReference type="RefSeq" id="WP_143056212.1">
    <property type="nucleotide sequence ID" value="NZ_FOHB01000004.1"/>
</dbReference>
<reference evidence="9" key="1">
    <citation type="submission" date="2016-10" db="EMBL/GenBank/DDBJ databases">
        <authorList>
            <person name="Varghese N."/>
            <person name="Submissions S."/>
        </authorList>
    </citation>
    <scope>NUCLEOTIDE SEQUENCE [LARGE SCALE GENOMIC DNA]</scope>
    <source>
        <strain evidence="9">CGMCC 1.6963</strain>
    </source>
</reference>
<evidence type="ECO:0000256" key="5">
    <source>
        <dbReference type="SAM" id="MobiDB-lite"/>
    </source>
</evidence>
<feature type="domain" description="FtsK" evidence="7">
    <location>
        <begin position="679"/>
        <end position="867"/>
    </location>
</feature>
<keyword evidence="1" id="KW-0597">Phosphoprotein</keyword>
<dbReference type="Proteomes" id="UP000199019">
    <property type="component" value="Unassembled WGS sequence"/>
</dbReference>
<evidence type="ECO:0000256" key="2">
    <source>
        <dbReference type="ARBA" id="ARBA00022741"/>
    </source>
</evidence>
<dbReference type="OrthoDB" id="9807790at2"/>
<dbReference type="InterPro" id="IPR032030">
    <property type="entry name" value="YscD_cytoplasmic_dom"/>
</dbReference>
<dbReference type="STRING" id="587636.SAMN05216199_2756"/>
<dbReference type="SUPFAM" id="SSF49879">
    <property type="entry name" value="SMAD/FHA domain"/>
    <property type="match status" value="1"/>
</dbReference>